<dbReference type="STRING" id="411473.RUMCAL_02101"/>
<dbReference type="Proteomes" id="UP000016662">
    <property type="component" value="Unassembled WGS sequence"/>
</dbReference>
<organism evidence="1 2">
    <name type="scientific">Ruminococcus callidus ATCC 27760</name>
    <dbReference type="NCBI Taxonomy" id="411473"/>
    <lineage>
        <taxon>Bacteria</taxon>
        <taxon>Bacillati</taxon>
        <taxon>Bacillota</taxon>
        <taxon>Clostridia</taxon>
        <taxon>Eubacteriales</taxon>
        <taxon>Oscillospiraceae</taxon>
        <taxon>Ruminococcus</taxon>
    </lineage>
</organism>
<reference evidence="1 2" key="1">
    <citation type="submission" date="2013-07" db="EMBL/GenBank/DDBJ databases">
        <authorList>
            <person name="Weinstock G."/>
            <person name="Sodergren E."/>
            <person name="Wylie T."/>
            <person name="Fulton L."/>
            <person name="Fulton R."/>
            <person name="Fronick C."/>
            <person name="O'Laughlin M."/>
            <person name="Godfrey J."/>
            <person name="Miner T."/>
            <person name="Herter B."/>
            <person name="Appelbaum E."/>
            <person name="Cordes M."/>
            <person name="Lek S."/>
            <person name="Wollam A."/>
            <person name="Pepin K.H."/>
            <person name="Palsikar V.B."/>
            <person name="Mitreva M."/>
            <person name="Wilson R.K."/>
        </authorList>
    </citation>
    <scope>NUCLEOTIDE SEQUENCE [LARGE SCALE GENOMIC DNA]</scope>
    <source>
        <strain evidence="1 2">ATCC 27760</strain>
    </source>
</reference>
<dbReference type="HOGENOM" id="CLU_2828593_0_0_9"/>
<comment type="caution">
    <text evidence="1">The sequence shown here is derived from an EMBL/GenBank/DDBJ whole genome shotgun (WGS) entry which is preliminary data.</text>
</comment>
<evidence type="ECO:0000313" key="2">
    <source>
        <dbReference type="Proteomes" id="UP000016662"/>
    </source>
</evidence>
<evidence type="ECO:0000313" key="1">
    <source>
        <dbReference type="EMBL" id="ERJ94156.1"/>
    </source>
</evidence>
<name>U2K6P8_9FIRM</name>
<sequence length="66" mass="7112">MLCRHCPVGSKDLSQPDDPPQNLCAACIASPACLSQARANGRHHFREKRLSPHGGGHRTNAIIPCL</sequence>
<accession>U2K6P8</accession>
<proteinExistence type="predicted"/>
<protein>
    <submittedName>
        <fullName evidence="1">Uncharacterized protein</fullName>
    </submittedName>
</protein>
<dbReference type="AlphaFoldDB" id="U2K6P8"/>
<gene>
    <name evidence="1" type="ORF">RUMCAL_02101</name>
</gene>
<dbReference type="EMBL" id="AWVF01000257">
    <property type="protein sequence ID" value="ERJ94156.1"/>
    <property type="molecule type" value="Genomic_DNA"/>
</dbReference>
<keyword evidence="2" id="KW-1185">Reference proteome</keyword>